<dbReference type="GO" id="GO:0006888">
    <property type="term" value="P:endoplasmic reticulum to Golgi vesicle-mediated transport"/>
    <property type="evidence" value="ECO:0007669"/>
    <property type="project" value="TreeGrafter"/>
</dbReference>
<dbReference type="KEGG" id="ehx:EMIHUDRAFT_100828"/>
<dbReference type="RefSeq" id="XP_005777524.1">
    <property type="nucleotide sequence ID" value="XM_005777467.1"/>
</dbReference>
<dbReference type="GO" id="GO:0005789">
    <property type="term" value="C:endoplasmic reticulum membrane"/>
    <property type="evidence" value="ECO:0007669"/>
    <property type="project" value="TreeGrafter"/>
</dbReference>
<keyword evidence="4" id="KW-1185">Reference proteome</keyword>
<organism evidence="3 4">
    <name type="scientific">Emiliania huxleyi (strain CCMP1516)</name>
    <dbReference type="NCBI Taxonomy" id="280463"/>
    <lineage>
        <taxon>Eukaryota</taxon>
        <taxon>Haptista</taxon>
        <taxon>Haptophyta</taxon>
        <taxon>Prymnesiophyceae</taxon>
        <taxon>Isochrysidales</taxon>
        <taxon>Noelaerhabdaceae</taxon>
        <taxon>Emiliania</taxon>
    </lineage>
</organism>
<feature type="region of interest" description="Disordered" evidence="1">
    <location>
        <begin position="277"/>
        <end position="316"/>
    </location>
</feature>
<dbReference type="PANTHER" id="PTHR34009:SF3">
    <property type="entry name" value="METHYLTRANSFERASE FKBM DOMAIN-CONTAINING PROTEIN"/>
    <property type="match status" value="1"/>
</dbReference>
<evidence type="ECO:0000256" key="1">
    <source>
        <dbReference type="SAM" id="MobiDB-lite"/>
    </source>
</evidence>
<feature type="region of interest" description="Disordered" evidence="1">
    <location>
        <begin position="546"/>
        <end position="586"/>
    </location>
</feature>
<dbReference type="GO" id="GO:0031902">
    <property type="term" value="C:late endosome membrane"/>
    <property type="evidence" value="ECO:0007669"/>
    <property type="project" value="TreeGrafter"/>
</dbReference>
<dbReference type="PANTHER" id="PTHR34009">
    <property type="entry name" value="PROTEIN STAR"/>
    <property type="match status" value="1"/>
</dbReference>
<dbReference type="HOGENOM" id="CLU_465742_0_0_1"/>
<dbReference type="GeneID" id="17270641"/>
<dbReference type="EnsemblProtists" id="EOD25095">
    <property type="protein sequence ID" value="EOD25095"/>
    <property type="gene ID" value="EMIHUDRAFT_100828"/>
</dbReference>
<dbReference type="PaxDb" id="2903-EOD25095"/>
<feature type="domain" description="Methyltransferase FkbM" evidence="2">
    <location>
        <begin position="182"/>
        <end position="252"/>
    </location>
</feature>
<accession>A0A0D3JNL0</accession>
<dbReference type="GO" id="GO:0005886">
    <property type="term" value="C:plasma membrane"/>
    <property type="evidence" value="ECO:0007669"/>
    <property type="project" value="TreeGrafter"/>
</dbReference>
<evidence type="ECO:0000313" key="3">
    <source>
        <dbReference type="EnsemblProtists" id="EOD25095"/>
    </source>
</evidence>
<evidence type="ECO:0000259" key="2">
    <source>
        <dbReference type="Pfam" id="PF05050"/>
    </source>
</evidence>
<dbReference type="InterPro" id="IPR053202">
    <property type="entry name" value="EGF_Rcpt_Signaling_Reg"/>
</dbReference>
<dbReference type="GO" id="GO:0005794">
    <property type="term" value="C:Golgi apparatus"/>
    <property type="evidence" value="ECO:0007669"/>
    <property type="project" value="TreeGrafter"/>
</dbReference>
<dbReference type="SUPFAM" id="SSF53335">
    <property type="entry name" value="S-adenosyl-L-methionine-dependent methyltransferases"/>
    <property type="match status" value="1"/>
</dbReference>
<reference evidence="3" key="2">
    <citation type="submission" date="2024-10" db="UniProtKB">
        <authorList>
            <consortium name="EnsemblProtists"/>
        </authorList>
    </citation>
    <scope>IDENTIFICATION</scope>
</reference>
<protein>
    <recommendedName>
        <fullName evidence="2">Methyltransferase FkbM domain-containing protein</fullName>
    </recommendedName>
</protein>
<reference evidence="4" key="1">
    <citation type="journal article" date="2013" name="Nature">
        <title>Pan genome of the phytoplankton Emiliania underpins its global distribution.</title>
        <authorList>
            <person name="Read B.A."/>
            <person name="Kegel J."/>
            <person name="Klute M.J."/>
            <person name="Kuo A."/>
            <person name="Lefebvre S.C."/>
            <person name="Maumus F."/>
            <person name="Mayer C."/>
            <person name="Miller J."/>
            <person name="Monier A."/>
            <person name="Salamov A."/>
            <person name="Young J."/>
            <person name="Aguilar M."/>
            <person name="Claverie J.M."/>
            <person name="Frickenhaus S."/>
            <person name="Gonzalez K."/>
            <person name="Herman E.K."/>
            <person name="Lin Y.C."/>
            <person name="Napier J."/>
            <person name="Ogata H."/>
            <person name="Sarno A.F."/>
            <person name="Shmutz J."/>
            <person name="Schroeder D."/>
            <person name="de Vargas C."/>
            <person name="Verret F."/>
            <person name="von Dassow P."/>
            <person name="Valentin K."/>
            <person name="Van de Peer Y."/>
            <person name="Wheeler G."/>
            <person name="Dacks J.B."/>
            <person name="Delwiche C.F."/>
            <person name="Dyhrman S.T."/>
            <person name="Glockner G."/>
            <person name="John U."/>
            <person name="Richards T."/>
            <person name="Worden A.Z."/>
            <person name="Zhang X."/>
            <person name="Grigoriev I.V."/>
            <person name="Allen A.E."/>
            <person name="Bidle K."/>
            <person name="Borodovsky M."/>
            <person name="Bowler C."/>
            <person name="Brownlee C."/>
            <person name="Cock J.M."/>
            <person name="Elias M."/>
            <person name="Gladyshev V.N."/>
            <person name="Groth M."/>
            <person name="Guda C."/>
            <person name="Hadaegh A."/>
            <person name="Iglesias-Rodriguez M.D."/>
            <person name="Jenkins J."/>
            <person name="Jones B.M."/>
            <person name="Lawson T."/>
            <person name="Leese F."/>
            <person name="Lindquist E."/>
            <person name="Lobanov A."/>
            <person name="Lomsadze A."/>
            <person name="Malik S.B."/>
            <person name="Marsh M.E."/>
            <person name="Mackinder L."/>
            <person name="Mock T."/>
            <person name="Mueller-Roeber B."/>
            <person name="Pagarete A."/>
            <person name="Parker M."/>
            <person name="Probert I."/>
            <person name="Quesneville H."/>
            <person name="Raines C."/>
            <person name="Rensing S.A."/>
            <person name="Riano-Pachon D.M."/>
            <person name="Richier S."/>
            <person name="Rokitta S."/>
            <person name="Shiraiwa Y."/>
            <person name="Soanes D.M."/>
            <person name="van der Giezen M."/>
            <person name="Wahlund T.M."/>
            <person name="Williams B."/>
            <person name="Wilson W."/>
            <person name="Wolfe G."/>
            <person name="Wurch L.L."/>
        </authorList>
    </citation>
    <scope>NUCLEOTIDE SEQUENCE</scope>
</reference>
<feature type="compositionally biased region" description="Basic and acidic residues" evidence="1">
    <location>
        <begin position="303"/>
        <end position="312"/>
    </location>
</feature>
<dbReference type="eggNOG" id="ENOG502RZ16">
    <property type="taxonomic scope" value="Eukaryota"/>
</dbReference>
<evidence type="ECO:0000313" key="4">
    <source>
        <dbReference type="Proteomes" id="UP000013827"/>
    </source>
</evidence>
<dbReference type="Pfam" id="PF05050">
    <property type="entry name" value="Methyltransf_21"/>
    <property type="match status" value="1"/>
</dbReference>
<proteinExistence type="predicted"/>
<dbReference type="InterPro" id="IPR006342">
    <property type="entry name" value="FkbM_mtfrase"/>
</dbReference>
<dbReference type="InterPro" id="IPR029063">
    <property type="entry name" value="SAM-dependent_MTases_sf"/>
</dbReference>
<dbReference type="Gene3D" id="3.40.50.150">
    <property type="entry name" value="Vaccinia Virus protein VP39"/>
    <property type="match status" value="1"/>
</dbReference>
<dbReference type="AlphaFoldDB" id="A0A0D3JNL0"/>
<sequence>MTSQADPKLVLAAERRLRRLSRQRRLLNSSQPEPLLIFTPVPPATASPIVAYDLAPKAFASGRVDGGESWAERAIEQRAYESTFGRDYFMYDSLHVYRTFFPGKRDGFVLEVGGLDGAASLSNSYFYERYLGWRVLMVEASPLNFAKLFTRRPAAFRLEAALGEAHQTLRFSGHGCCGSLLKGGADSYLVRSVPIGAVLRALGVERLDFWSLDVEGAELAVLKGMDWSIPVSVLLIESVNDPIRALLRSRGFEHHPHESPSRLNEIWVHHELSHAKQKGAGALGTGRKVAEGERGGASPPTKKAAEDKESRKAAAGAAAVAARELSSQKQQQDKGEEKVVVVEALPAAKIPAVDSGPVPCACWRADRTGAGVEVEPGERLMVARKATAGWGCQLAEGFVSKRLTEVVLAIDQAEGDAFYGVVGRNFSPGGWDTPFCGGSADQHCIGVQSGSGRVVYKGRETEMALDMQLIEPSGKLSVSVTLEGETKLPPEVTVAGRPVATTQSRLDVMMQTGSHAVRVVHVESRPSDDTRSICNTKDLWDPSNVVAPMGLDGRANGQSDAARQRRHEAPPPYERERERETSLLHM</sequence>
<name>A0A0D3JNL0_EMIH1</name>
<dbReference type="Proteomes" id="UP000013827">
    <property type="component" value="Unassembled WGS sequence"/>
</dbReference>
<feature type="compositionally biased region" description="Basic and acidic residues" evidence="1">
    <location>
        <begin position="567"/>
        <end position="586"/>
    </location>
</feature>
<dbReference type="GO" id="GO:0016197">
    <property type="term" value="P:endosomal transport"/>
    <property type="evidence" value="ECO:0007669"/>
    <property type="project" value="TreeGrafter"/>
</dbReference>